<gene>
    <name evidence="12" type="ORF">GBB40_03865</name>
    <name evidence="11" type="ORF">GBB63_00655</name>
    <name evidence="10" type="ORF">GBB73_00650</name>
</gene>
<evidence type="ECO:0000313" key="12">
    <source>
        <dbReference type="EMBL" id="KAB7395985.1"/>
    </source>
</evidence>
<feature type="domain" description="Alpha-L-arabinofuranosidase C-terminal" evidence="9">
    <location>
        <begin position="339"/>
        <end position="558"/>
    </location>
</feature>
<dbReference type="PANTHER" id="PTHR43576:SF3">
    <property type="entry name" value="ALPHA-L-ARABINOFURANOSIDASE C"/>
    <property type="match status" value="1"/>
</dbReference>
<dbReference type="InterPro" id="IPR010720">
    <property type="entry name" value="Alpha-L-AF_C"/>
</dbReference>
<evidence type="ECO:0000256" key="1">
    <source>
        <dbReference type="ARBA" id="ARBA00001462"/>
    </source>
</evidence>
<sequence>MTTHNSQYSAETTHPDKQESSPAPTAAGTTASNVSTTGNATTPDASIALNADATPVADVPPRLFGSFVEHLGRCVYGGIYEPSHPTADENGFRQDVLDLVKELGVTCVRYPGGNFVSNYNWEDGIGPRENRPVRRDLAWHCTETNEMGIDDFYRWSQKAGTEIMLAVNMGTRGLKAALDELEYVNGAPGTAWADQRVANGIEEPMDIKMWCIGNEMDGPWQVGHMSPEEYAGAVDKVAHAMKLAESGLELVACGSSGAYMPTFGTWEKTVLTKAYENLDFVSCHAYYFDRGHKTRTAASMQDFLASSEDMTKFIATVSDAADQAREANNGTKDIALSFDEWGVWYSDKWNEQEDQWKAEAAQGLHHEPWPKSPHLLEDIYTAADAVVEGSLMITLLKHCDRVRSASRAQLVNVIAPIMAEEHGPAWRQTTFYPFAEAALHARGQAYAPAISSPTIHTEAYGDVPAIDAVVTWDEQARTGLLLAVNRDANTPHTLTIDLSGLPGLPGLGTLALSKAQLLHEDDPYRTNTAEAPEAVTPQPLGIAMNATGTCTATLPAISWISVEFHG</sequence>
<evidence type="ECO:0000313" key="13">
    <source>
        <dbReference type="Proteomes" id="UP000430971"/>
    </source>
</evidence>
<dbReference type="Gene3D" id="2.60.40.1180">
    <property type="entry name" value="Golgi alpha-mannosidase II"/>
    <property type="match status" value="1"/>
</dbReference>
<evidence type="ECO:0000256" key="4">
    <source>
        <dbReference type="ARBA" id="ARBA00012670"/>
    </source>
</evidence>
<dbReference type="AlphaFoldDB" id="A0A0M4NP74"/>
<evidence type="ECO:0000256" key="6">
    <source>
        <dbReference type="ARBA" id="ARBA00023277"/>
    </source>
</evidence>
<comment type="caution">
    <text evidence="12">The sequence shown here is derived from an EMBL/GenBank/DDBJ whole genome shotgun (WGS) entry which is preliminary data.</text>
</comment>
<dbReference type="GO" id="GO:0046556">
    <property type="term" value="F:alpha-L-arabinofuranosidase activity"/>
    <property type="evidence" value="ECO:0007669"/>
    <property type="project" value="UniProtKB-EC"/>
</dbReference>
<evidence type="ECO:0000256" key="3">
    <source>
        <dbReference type="ARBA" id="ARBA00011165"/>
    </source>
</evidence>
<dbReference type="SMR" id="A0A0M4NP74"/>
<dbReference type="SMART" id="SM00813">
    <property type="entry name" value="Alpha-L-AF_C"/>
    <property type="match status" value="1"/>
</dbReference>
<dbReference type="GO" id="GO:0000272">
    <property type="term" value="P:polysaccharide catabolic process"/>
    <property type="evidence" value="ECO:0007669"/>
    <property type="project" value="TreeGrafter"/>
</dbReference>
<dbReference type="EMBL" id="WDQK01000005">
    <property type="protein sequence ID" value="KAB7395985.1"/>
    <property type="molecule type" value="Genomic_DNA"/>
</dbReference>
<dbReference type="EC" id="3.2.1.55" evidence="4"/>
<reference evidence="13 14" key="1">
    <citation type="journal article" date="2019" name="Nat. Med.">
        <title>A library of human gut bacterial isolates paired with longitudinal multiomics data enables mechanistic microbiome research.</title>
        <authorList>
            <person name="Poyet M."/>
            <person name="Groussin M."/>
            <person name="Gibbons S.M."/>
            <person name="Avila-Pacheco J."/>
            <person name="Jiang X."/>
            <person name="Kearney S.M."/>
            <person name="Perrotta A.R."/>
            <person name="Berdy B."/>
            <person name="Zhao S."/>
            <person name="Lieberman T.D."/>
            <person name="Swanson P.K."/>
            <person name="Smith M."/>
            <person name="Roesemann S."/>
            <person name="Alexander J.E."/>
            <person name="Rich S.A."/>
            <person name="Livny J."/>
            <person name="Vlamakis H."/>
            <person name="Clish C."/>
            <person name="Bullock K."/>
            <person name="Deik A."/>
            <person name="Scott J."/>
            <person name="Pierce K.A."/>
            <person name="Xavier R.J."/>
            <person name="Alm E.J."/>
        </authorList>
    </citation>
    <scope>NUCLEOTIDE SEQUENCE [LARGE SCALE GENOMIC DNA]</scope>
    <source>
        <strain evidence="12 15">BIOML-A37</strain>
        <strain evidence="11 14">BIOML-A55</strain>
        <strain evidence="10 13">BIOML-A65</strain>
    </source>
</reference>
<evidence type="ECO:0000259" key="9">
    <source>
        <dbReference type="SMART" id="SM00813"/>
    </source>
</evidence>
<dbReference type="InterPro" id="IPR055235">
    <property type="entry name" value="ASD1_cat"/>
</dbReference>
<dbReference type="Pfam" id="PF06964">
    <property type="entry name" value="Alpha-L-AF_C"/>
    <property type="match status" value="1"/>
</dbReference>
<dbReference type="EMBL" id="WDRC01000001">
    <property type="protein sequence ID" value="KAB7361264.1"/>
    <property type="molecule type" value="Genomic_DNA"/>
</dbReference>
<dbReference type="EMBL" id="WDRM01000001">
    <property type="protein sequence ID" value="KAB7340634.1"/>
    <property type="molecule type" value="Genomic_DNA"/>
</dbReference>
<name>A0A0M4NP74_BIFLN</name>
<dbReference type="Pfam" id="PF22848">
    <property type="entry name" value="ASD1_dom"/>
    <property type="match status" value="1"/>
</dbReference>
<evidence type="ECO:0000256" key="5">
    <source>
        <dbReference type="ARBA" id="ARBA00022801"/>
    </source>
</evidence>
<dbReference type="GO" id="GO:0046373">
    <property type="term" value="P:L-arabinose metabolic process"/>
    <property type="evidence" value="ECO:0007669"/>
    <property type="project" value="InterPro"/>
</dbReference>
<protein>
    <recommendedName>
        <fullName evidence="4">non-reducing end alpha-L-arabinofuranosidase</fullName>
        <ecNumber evidence="4">3.2.1.55</ecNumber>
    </recommendedName>
</protein>
<feature type="compositionally biased region" description="Low complexity" evidence="8">
    <location>
        <begin position="20"/>
        <end position="32"/>
    </location>
</feature>
<comment type="subunit">
    <text evidence="3">Homohexamer; trimer of dimers.</text>
</comment>
<feature type="region of interest" description="Disordered" evidence="8">
    <location>
        <begin position="1"/>
        <end position="39"/>
    </location>
</feature>
<comment type="catalytic activity">
    <reaction evidence="1">
        <text>Hydrolysis of terminal non-reducing alpha-L-arabinofuranoside residues in alpha-L-arabinosides.</text>
        <dbReference type="EC" id="3.2.1.55"/>
    </reaction>
</comment>
<dbReference type="SUPFAM" id="SSF51445">
    <property type="entry name" value="(Trans)glycosidases"/>
    <property type="match status" value="1"/>
</dbReference>
<dbReference type="Gene3D" id="3.20.20.80">
    <property type="entry name" value="Glycosidases"/>
    <property type="match status" value="1"/>
</dbReference>
<dbReference type="Proteomes" id="UP000430971">
    <property type="component" value="Unassembled WGS sequence"/>
</dbReference>
<proteinExistence type="inferred from homology"/>
<evidence type="ECO:0000256" key="2">
    <source>
        <dbReference type="ARBA" id="ARBA00007186"/>
    </source>
</evidence>
<accession>A0A0M4NP74</accession>
<dbReference type="SUPFAM" id="SSF51011">
    <property type="entry name" value="Glycosyl hydrolase domain"/>
    <property type="match status" value="1"/>
</dbReference>
<comment type="similarity">
    <text evidence="2">Belongs to the glycosyl hydrolase 51 family.</text>
</comment>
<dbReference type="RefSeq" id="WP_011068328.1">
    <property type="nucleotide sequence ID" value="NZ_CAXSJW010000001.1"/>
</dbReference>
<evidence type="ECO:0000313" key="11">
    <source>
        <dbReference type="EMBL" id="KAB7361264.1"/>
    </source>
</evidence>
<feature type="compositionally biased region" description="Polar residues" evidence="8">
    <location>
        <begin position="1"/>
        <end position="12"/>
    </location>
</feature>
<evidence type="ECO:0000313" key="14">
    <source>
        <dbReference type="Proteomes" id="UP000460881"/>
    </source>
</evidence>
<dbReference type="Proteomes" id="UP000468842">
    <property type="component" value="Unassembled WGS sequence"/>
</dbReference>
<keyword evidence="6" id="KW-0119">Carbohydrate metabolism</keyword>
<keyword evidence="5" id="KW-0378">Hydrolase</keyword>
<evidence type="ECO:0000256" key="8">
    <source>
        <dbReference type="SAM" id="MobiDB-lite"/>
    </source>
</evidence>
<evidence type="ECO:0000313" key="10">
    <source>
        <dbReference type="EMBL" id="KAB7340634.1"/>
    </source>
</evidence>
<evidence type="ECO:0000256" key="7">
    <source>
        <dbReference type="ARBA" id="ARBA00023295"/>
    </source>
</evidence>
<dbReference type="PANTHER" id="PTHR43576">
    <property type="entry name" value="ALPHA-L-ARABINOFURANOSIDASE C-RELATED"/>
    <property type="match status" value="1"/>
</dbReference>
<dbReference type="Proteomes" id="UP000460881">
    <property type="component" value="Unassembled WGS sequence"/>
</dbReference>
<evidence type="ECO:0000313" key="15">
    <source>
        <dbReference type="Proteomes" id="UP000468842"/>
    </source>
</evidence>
<organism evidence="12 15">
    <name type="scientific">Bifidobacterium longum</name>
    <dbReference type="NCBI Taxonomy" id="216816"/>
    <lineage>
        <taxon>Bacteria</taxon>
        <taxon>Bacillati</taxon>
        <taxon>Actinomycetota</taxon>
        <taxon>Actinomycetes</taxon>
        <taxon>Bifidobacteriales</taxon>
        <taxon>Bifidobacteriaceae</taxon>
        <taxon>Bifidobacterium</taxon>
    </lineage>
</organism>
<dbReference type="InterPro" id="IPR013780">
    <property type="entry name" value="Glyco_hydro_b"/>
</dbReference>
<keyword evidence="7" id="KW-0326">Glycosidase</keyword>
<dbReference type="InterPro" id="IPR017853">
    <property type="entry name" value="GH"/>
</dbReference>